<dbReference type="AlphaFoldDB" id="A0A7T0BZ31"/>
<keyword evidence="4" id="KW-0175">Coiled coil</keyword>
<dbReference type="GO" id="GO:0016020">
    <property type="term" value="C:membrane"/>
    <property type="evidence" value="ECO:0007669"/>
    <property type="project" value="InterPro"/>
</dbReference>
<keyword evidence="1" id="KW-0808">Transferase</keyword>
<dbReference type="Pfam" id="PF07730">
    <property type="entry name" value="HisKA_3"/>
    <property type="match status" value="1"/>
</dbReference>
<dbReference type="PROSITE" id="PS50109">
    <property type="entry name" value="HIS_KIN"/>
    <property type="match status" value="1"/>
</dbReference>
<dbReference type="InterPro" id="IPR036890">
    <property type="entry name" value="HATPase_C_sf"/>
</dbReference>
<dbReference type="Gene3D" id="3.30.565.10">
    <property type="entry name" value="Histidine kinase-like ATPase, C-terminal domain"/>
    <property type="match status" value="1"/>
</dbReference>
<dbReference type="SMART" id="SM00387">
    <property type="entry name" value="HATPase_c"/>
    <property type="match status" value="1"/>
</dbReference>
<evidence type="ECO:0000313" key="7">
    <source>
        <dbReference type="Proteomes" id="UP000594688"/>
    </source>
</evidence>
<dbReference type="Pfam" id="PF02518">
    <property type="entry name" value="HATPase_c"/>
    <property type="match status" value="1"/>
</dbReference>
<evidence type="ECO:0000256" key="1">
    <source>
        <dbReference type="ARBA" id="ARBA00022679"/>
    </source>
</evidence>
<organism evidence="6 7">
    <name type="scientific">Candidatus Nitronauta litoralis</name>
    <dbReference type="NCBI Taxonomy" id="2705533"/>
    <lineage>
        <taxon>Bacteria</taxon>
        <taxon>Pseudomonadati</taxon>
        <taxon>Nitrospinota/Tectimicrobiota group</taxon>
        <taxon>Nitrospinota</taxon>
        <taxon>Nitrospinia</taxon>
        <taxon>Nitrospinales</taxon>
        <taxon>Nitrospinaceae</taxon>
        <taxon>Candidatus Nitronauta</taxon>
    </lineage>
</organism>
<accession>A0A7T0BZ31</accession>
<dbReference type="Gene3D" id="1.20.5.1930">
    <property type="match status" value="1"/>
</dbReference>
<dbReference type="InterPro" id="IPR050482">
    <property type="entry name" value="Sensor_HK_TwoCompSys"/>
</dbReference>
<keyword evidence="3" id="KW-0902">Two-component regulatory system</keyword>
<dbReference type="EMBL" id="CP048685">
    <property type="protein sequence ID" value="QPJ63584.1"/>
    <property type="molecule type" value="Genomic_DNA"/>
</dbReference>
<dbReference type="InterPro" id="IPR005467">
    <property type="entry name" value="His_kinase_dom"/>
</dbReference>
<dbReference type="GO" id="GO:0000155">
    <property type="term" value="F:phosphorelay sensor kinase activity"/>
    <property type="evidence" value="ECO:0007669"/>
    <property type="project" value="InterPro"/>
</dbReference>
<reference evidence="6 7" key="1">
    <citation type="submission" date="2020-02" db="EMBL/GenBank/DDBJ databases">
        <title>Genomic and physiological characterization of two novel Nitrospinaceae genera.</title>
        <authorList>
            <person name="Mueller A.J."/>
            <person name="Jung M.-Y."/>
            <person name="Strachan C.R."/>
            <person name="Herbold C.W."/>
            <person name="Kirkegaard R.H."/>
            <person name="Daims H."/>
        </authorList>
    </citation>
    <scope>NUCLEOTIDE SEQUENCE [LARGE SCALE GENOMIC DNA]</scope>
    <source>
        <strain evidence="6">EB</strain>
    </source>
</reference>
<dbReference type="PANTHER" id="PTHR24421:SF59">
    <property type="entry name" value="OXYGEN SENSOR HISTIDINE KINASE NREB"/>
    <property type="match status" value="1"/>
</dbReference>
<evidence type="ECO:0000256" key="4">
    <source>
        <dbReference type="SAM" id="Coils"/>
    </source>
</evidence>
<evidence type="ECO:0000313" key="6">
    <source>
        <dbReference type="EMBL" id="QPJ63584.1"/>
    </source>
</evidence>
<evidence type="ECO:0000259" key="5">
    <source>
        <dbReference type="PROSITE" id="PS50109"/>
    </source>
</evidence>
<dbReference type="KEGG" id="nli:G3M70_17550"/>
<dbReference type="CDD" id="cd16917">
    <property type="entry name" value="HATPase_UhpB-NarQ-NarX-like"/>
    <property type="match status" value="1"/>
</dbReference>
<dbReference type="InterPro" id="IPR011712">
    <property type="entry name" value="Sig_transdc_His_kin_sub3_dim/P"/>
</dbReference>
<keyword evidence="2 6" id="KW-0418">Kinase</keyword>
<dbReference type="GO" id="GO:0046983">
    <property type="term" value="F:protein dimerization activity"/>
    <property type="evidence" value="ECO:0007669"/>
    <property type="project" value="InterPro"/>
</dbReference>
<sequence>MTHSKRKPTQSQFSFIQNIAKIASLAIEDQKRKIEIRKLKAKASNEVEDRTQKIREAIRQLQDEIVQRKIMERSLKTSNEKLQNLSNHLENVREEERTRISREIHDELGQMLTTLKMKLAILEERTLEEGFPIQEDIQVMMGLVETTLETVRRISTELRPGILDVLGLSEALEWQAQEFQEQTQIKIHSEIQRLPENLGKELSTTCFRICQEALTNVARHANAKHVTVSLKHEQGKLELIVRDNGKGITNEQLSRITSLGLIGMRERAQNLGGDLNIERAAPNGTEVSFSFPLELA</sequence>
<dbReference type="Proteomes" id="UP000594688">
    <property type="component" value="Chromosome"/>
</dbReference>
<name>A0A7T0BZ31_9BACT</name>
<feature type="domain" description="Histidine kinase" evidence="5">
    <location>
        <begin position="103"/>
        <end position="295"/>
    </location>
</feature>
<protein>
    <submittedName>
        <fullName evidence="6">Sensor histidine kinase</fullName>
    </submittedName>
</protein>
<feature type="coiled-coil region" evidence="4">
    <location>
        <begin position="40"/>
        <end position="125"/>
    </location>
</feature>
<evidence type="ECO:0000256" key="2">
    <source>
        <dbReference type="ARBA" id="ARBA00022777"/>
    </source>
</evidence>
<gene>
    <name evidence="6" type="ORF">G3M70_17550</name>
</gene>
<proteinExistence type="predicted"/>
<dbReference type="PANTHER" id="PTHR24421">
    <property type="entry name" value="NITRATE/NITRITE SENSOR PROTEIN NARX-RELATED"/>
    <property type="match status" value="1"/>
</dbReference>
<dbReference type="SUPFAM" id="SSF55874">
    <property type="entry name" value="ATPase domain of HSP90 chaperone/DNA topoisomerase II/histidine kinase"/>
    <property type="match status" value="1"/>
</dbReference>
<dbReference type="InterPro" id="IPR003594">
    <property type="entry name" value="HATPase_dom"/>
</dbReference>
<evidence type="ECO:0000256" key="3">
    <source>
        <dbReference type="ARBA" id="ARBA00023012"/>
    </source>
</evidence>